<feature type="transmembrane region" description="Helical" evidence="6">
    <location>
        <begin position="85"/>
        <end position="112"/>
    </location>
</feature>
<dbReference type="AlphaFoldDB" id="A0A9E8N7E8"/>
<keyword evidence="5 6" id="KW-0472">Membrane</keyword>
<accession>A0A9E8N7E8</accession>
<gene>
    <name evidence="7" type="primary">eat</name>
    <name evidence="7" type="ORF">ON006_19515</name>
</gene>
<evidence type="ECO:0000313" key="8">
    <source>
        <dbReference type="Proteomes" id="UP001164653"/>
    </source>
</evidence>
<organism evidence="7 8">
    <name type="scientific">Dyadobacter pollutisoli</name>
    <dbReference type="NCBI Taxonomy" id="2910158"/>
    <lineage>
        <taxon>Bacteria</taxon>
        <taxon>Pseudomonadati</taxon>
        <taxon>Bacteroidota</taxon>
        <taxon>Cytophagia</taxon>
        <taxon>Cytophagales</taxon>
        <taxon>Spirosomataceae</taxon>
        <taxon>Dyadobacter</taxon>
    </lineage>
</organism>
<feature type="transmembrane region" description="Helical" evidence="6">
    <location>
        <begin position="149"/>
        <end position="173"/>
    </location>
</feature>
<feature type="transmembrane region" description="Helical" evidence="6">
    <location>
        <begin position="225"/>
        <end position="249"/>
    </location>
</feature>
<protein>
    <submittedName>
        <fullName evidence="7">Ethanolamine permease</fullName>
    </submittedName>
</protein>
<dbReference type="Pfam" id="PF13520">
    <property type="entry name" value="AA_permease_2"/>
    <property type="match status" value="1"/>
</dbReference>
<dbReference type="GO" id="GO:0005886">
    <property type="term" value="C:plasma membrane"/>
    <property type="evidence" value="ECO:0007669"/>
    <property type="project" value="UniProtKB-SubCell"/>
</dbReference>
<keyword evidence="3 6" id="KW-0812">Transmembrane</keyword>
<keyword evidence="4 6" id="KW-1133">Transmembrane helix</keyword>
<evidence type="ECO:0000256" key="2">
    <source>
        <dbReference type="ARBA" id="ARBA00022475"/>
    </source>
</evidence>
<keyword evidence="8" id="KW-1185">Reference proteome</keyword>
<keyword evidence="2" id="KW-1003">Cell membrane</keyword>
<evidence type="ECO:0000256" key="6">
    <source>
        <dbReference type="SAM" id="Phobius"/>
    </source>
</evidence>
<feature type="transmembrane region" description="Helical" evidence="6">
    <location>
        <begin position="12"/>
        <end position="32"/>
    </location>
</feature>
<dbReference type="InterPro" id="IPR004757">
    <property type="entry name" value="EtNH_permease"/>
</dbReference>
<evidence type="ECO:0000256" key="3">
    <source>
        <dbReference type="ARBA" id="ARBA00022692"/>
    </source>
</evidence>
<dbReference type="GO" id="GO:0022857">
    <property type="term" value="F:transmembrane transporter activity"/>
    <property type="evidence" value="ECO:0007669"/>
    <property type="project" value="InterPro"/>
</dbReference>
<dbReference type="NCBIfam" id="TIGR00908">
    <property type="entry name" value="2A0305"/>
    <property type="match status" value="1"/>
</dbReference>
<feature type="transmembrane region" description="Helical" evidence="6">
    <location>
        <begin position="185"/>
        <end position="204"/>
    </location>
</feature>
<feature type="transmembrane region" description="Helical" evidence="6">
    <location>
        <begin position="383"/>
        <end position="405"/>
    </location>
</feature>
<feature type="transmembrane region" description="Helical" evidence="6">
    <location>
        <begin position="411"/>
        <end position="428"/>
    </location>
</feature>
<name>A0A9E8N7E8_9BACT</name>
<feature type="transmembrane region" description="Helical" evidence="6">
    <location>
        <begin position="118"/>
        <end position="142"/>
    </location>
</feature>
<dbReference type="Gene3D" id="1.20.1740.10">
    <property type="entry name" value="Amino acid/polyamine transporter I"/>
    <property type="match status" value="1"/>
</dbReference>
<dbReference type="PANTHER" id="PTHR42770:SF7">
    <property type="entry name" value="MEMBRANE PROTEIN"/>
    <property type="match status" value="1"/>
</dbReference>
<dbReference type="RefSeq" id="WP_244821050.1">
    <property type="nucleotide sequence ID" value="NZ_CP112998.1"/>
</dbReference>
<reference evidence="7" key="1">
    <citation type="submission" date="2022-11" db="EMBL/GenBank/DDBJ databases">
        <title>Dyadobacter pollutisoli sp. nov., isolated from plastic dumped soil.</title>
        <authorList>
            <person name="Kim J.M."/>
            <person name="Kim K.R."/>
            <person name="Lee J.K."/>
            <person name="Hao L."/>
            <person name="Jeon C.O."/>
        </authorList>
    </citation>
    <scope>NUCLEOTIDE SEQUENCE</scope>
    <source>
        <strain evidence="7">U1</strain>
    </source>
</reference>
<evidence type="ECO:0000256" key="1">
    <source>
        <dbReference type="ARBA" id="ARBA00004651"/>
    </source>
</evidence>
<dbReference type="KEGG" id="dpf:ON006_19515"/>
<sequence length="433" mass="46931">MSAEQTAALKKVLKPIHLWAIAVGLVISGEYFGWNYGWGVSGTIGFLIATVVVTIMYVTFIFSFTELTTSIPQAGGPFSYAYRAFGWWGGLIAGYATLVEFLVTPPAIAFALGSYSHFLYPSLQVLDVAFACYVIFILINLLGIKESALFSLIVTLLAVVELLIYIGIVAPHFSYSTFVAEPMPFGWAGVFAALPFAIWFYLAIEGVAMVAEEVEDPKRTISLGYIYGILTLVVLAMAVMIFTGGVAPWRQLSEIDYPLPAALGIVLGRDNSLTQLFASLGLFGLIASFHGTVIGYSRQIFALARSGYLPSFLGNVNVRFQTPHWALIAGGLVGCLALLLGTTDQVIILAALGAVVMYMISMVALFVLRSKEPQLERPFSVPFYPYFPGVALVLSGICLVAIVYYNALLSLWFFAGLAVVAAFFTLTGRHKSL</sequence>
<dbReference type="InterPro" id="IPR002293">
    <property type="entry name" value="AA/rel_permease1"/>
</dbReference>
<evidence type="ECO:0000313" key="7">
    <source>
        <dbReference type="EMBL" id="WAC09936.1"/>
    </source>
</evidence>
<dbReference type="PANTHER" id="PTHR42770">
    <property type="entry name" value="AMINO ACID TRANSPORTER-RELATED"/>
    <property type="match status" value="1"/>
</dbReference>
<feature type="transmembrane region" description="Helical" evidence="6">
    <location>
        <begin position="44"/>
        <end position="64"/>
    </location>
</feature>
<comment type="subcellular location">
    <subcellularLocation>
        <location evidence="1">Cell membrane</location>
        <topology evidence="1">Multi-pass membrane protein</topology>
    </subcellularLocation>
</comment>
<dbReference type="InterPro" id="IPR050367">
    <property type="entry name" value="APC_superfamily"/>
</dbReference>
<dbReference type="PIRSF" id="PIRSF006060">
    <property type="entry name" value="AA_transporter"/>
    <property type="match status" value="1"/>
</dbReference>
<dbReference type="EMBL" id="CP112998">
    <property type="protein sequence ID" value="WAC09936.1"/>
    <property type="molecule type" value="Genomic_DNA"/>
</dbReference>
<evidence type="ECO:0000256" key="5">
    <source>
        <dbReference type="ARBA" id="ARBA00023136"/>
    </source>
</evidence>
<evidence type="ECO:0000256" key="4">
    <source>
        <dbReference type="ARBA" id="ARBA00022989"/>
    </source>
</evidence>
<feature type="transmembrane region" description="Helical" evidence="6">
    <location>
        <begin position="325"/>
        <end position="341"/>
    </location>
</feature>
<proteinExistence type="predicted"/>
<feature type="transmembrane region" description="Helical" evidence="6">
    <location>
        <begin position="276"/>
        <end position="296"/>
    </location>
</feature>
<feature type="transmembrane region" description="Helical" evidence="6">
    <location>
        <begin position="347"/>
        <end position="368"/>
    </location>
</feature>
<dbReference type="Proteomes" id="UP001164653">
    <property type="component" value="Chromosome"/>
</dbReference>